<dbReference type="GO" id="GO:0006351">
    <property type="term" value="P:DNA-templated transcription"/>
    <property type="evidence" value="ECO:0007669"/>
    <property type="project" value="TreeGrafter"/>
</dbReference>
<dbReference type="EMBL" id="FXXP01000001">
    <property type="protein sequence ID" value="SMX26415.1"/>
    <property type="molecule type" value="Genomic_DNA"/>
</dbReference>
<proteinExistence type="inferred from homology"/>
<dbReference type="SUPFAM" id="SSF53850">
    <property type="entry name" value="Periplasmic binding protein-like II"/>
    <property type="match status" value="1"/>
</dbReference>
<comment type="similarity">
    <text evidence="1">Belongs to the LysR transcriptional regulatory family.</text>
</comment>
<dbReference type="InterPro" id="IPR058163">
    <property type="entry name" value="LysR-type_TF_proteobact-type"/>
</dbReference>
<dbReference type="GO" id="GO:0003700">
    <property type="term" value="F:DNA-binding transcription factor activity"/>
    <property type="evidence" value="ECO:0007669"/>
    <property type="project" value="InterPro"/>
</dbReference>
<dbReference type="InterPro" id="IPR036388">
    <property type="entry name" value="WH-like_DNA-bd_sf"/>
</dbReference>
<dbReference type="Pfam" id="PF03466">
    <property type="entry name" value="LysR_substrate"/>
    <property type="match status" value="1"/>
</dbReference>
<dbReference type="PRINTS" id="PR00039">
    <property type="entry name" value="HTHLYSR"/>
</dbReference>
<keyword evidence="4" id="KW-0804">Transcription</keyword>
<protein>
    <submittedName>
        <fullName evidence="6">HTH-type transcriptional regulator CysL</fullName>
    </submittedName>
</protein>
<feature type="domain" description="HTH lysR-type" evidence="5">
    <location>
        <begin position="8"/>
        <end position="65"/>
    </location>
</feature>
<dbReference type="FunFam" id="1.10.10.10:FF:000001">
    <property type="entry name" value="LysR family transcriptional regulator"/>
    <property type="match status" value="1"/>
</dbReference>
<evidence type="ECO:0000313" key="6">
    <source>
        <dbReference type="EMBL" id="SMX26415.1"/>
    </source>
</evidence>
<sequence length="298" mass="32810">MDAALSKLDWSLVQTFLAVAETGSLSQAARQIGVSQPTVGRQIKQIESDLDVTLFTRQPRGLALTETGAALLPHARMMADGIRALSLTAAGRSDKLSGPVRITASVFTAQYQLPRILAKLRAEEPEILIDVVASDKAENLLYREADIAVRMFEPTQLDIITRHLGELELGIYAATSYLDRVGRPGGFDEMFRYDLVGYDQNDDIIRGMREIGIDAQREWFATRCDHHATYFELIRAGCGVGFAQVGIGDACPEVERLFPDFPMPTLPLWLAAHEAVRSTPRIKRVWDALAGGLSPSVL</sequence>
<reference evidence="7" key="1">
    <citation type="submission" date="2017-05" db="EMBL/GenBank/DDBJ databases">
        <authorList>
            <person name="Rodrigo-Torres L."/>
            <person name="Arahal R. D."/>
            <person name="Lucena T."/>
        </authorList>
    </citation>
    <scope>NUCLEOTIDE SEQUENCE [LARGE SCALE GENOMIC DNA]</scope>
    <source>
        <strain evidence="7">CECT 8649</strain>
    </source>
</reference>
<keyword evidence="2" id="KW-0805">Transcription regulation</keyword>
<keyword evidence="3" id="KW-0238">DNA-binding</keyword>
<dbReference type="Proteomes" id="UP000225972">
    <property type="component" value="Unassembled WGS sequence"/>
</dbReference>
<name>A0A238J7Q3_9RHOB</name>
<dbReference type="GO" id="GO:0043565">
    <property type="term" value="F:sequence-specific DNA binding"/>
    <property type="evidence" value="ECO:0007669"/>
    <property type="project" value="TreeGrafter"/>
</dbReference>
<organism evidence="6 7">
    <name type="scientific">Pelagimonas phthalicica</name>
    <dbReference type="NCBI Taxonomy" id="1037362"/>
    <lineage>
        <taxon>Bacteria</taxon>
        <taxon>Pseudomonadati</taxon>
        <taxon>Pseudomonadota</taxon>
        <taxon>Alphaproteobacteria</taxon>
        <taxon>Rhodobacterales</taxon>
        <taxon>Roseobacteraceae</taxon>
        <taxon>Pelagimonas</taxon>
    </lineage>
</organism>
<dbReference type="InterPro" id="IPR036390">
    <property type="entry name" value="WH_DNA-bd_sf"/>
</dbReference>
<dbReference type="Gene3D" id="1.10.10.10">
    <property type="entry name" value="Winged helix-like DNA-binding domain superfamily/Winged helix DNA-binding domain"/>
    <property type="match status" value="1"/>
</dbReference>
<dbReference type="PANTHER" id="PTHR30537:SF3">
    <property type="entry name" value="TRANSCRIPTIONAL REGULATORY PROTEIN"/>
    <property type="match status" value="1"/>
</dbReference>
<dbReference type="AlphaFoldDB" id="A0A238J7Q3"/>
<evidence type="ECO:0000256" key="2">
    <source>
        <dbReference type="ARBA" id="ARBA00023015"/>
    </source>
</evidence>
<dbReference type="SUPFAM" id="SSF46785">
    <property type="entry name" value="Winged helix' DNA-binding domain"/>
    <property type="match status" value="1"/>
</dbReference>
<dbReference type="InterPro" id="IPR000847">
    <property type="entry name" value="LysR_HTH_N"/>
</dbReference>
<dbReference type="RefSeq" id="WP_099242233.1">
    <property type="nucleotide sequence ID" value="NZ_FXXP01000001.1"/>
</dbReference>
<evidence type="ECO:0000256" key="3">
    <source>
        <dbReference type="ARBA" id="ARBA00023125"/>
    </source>
</evidence>
<dbReference type="Gene3D" id="3.40.190.290">
    <property type="match status" value="1"/>
</dbReference>
<accession>A0A238J7Q3</accession>
<evidence type="ECO:0000259" key="5">
    <source>
        <dbReference type="PROSITE" id="PS50931"/>
    </source>
</evidence>
<evidence type="ECO:0000256" key="1">
    <source>
        <dbReference type="ARBA" id="ARBA00009437"/>
    </source>
</evidence>
<dbReference type="OrthoDB" id="9798121at2"/>
<dbReference type="PANTHER" id="PTHR30537">
    <property type="entry name" value="HTH-TYPE TRANSCRIPTIONAL REGULATOR"/>
    <property type="match status" value="1"/>
</dbReference>
<dbReference type="PROSITE" id="PS50931">
    <property type="entry name" value="HTH_LYSR"/>
    <property type="match status" value="1"/>
</dbReference>
<evidence type="ECO:0000313" key="7">
    <source>
        <dbReference type="Proteomes" id="UP000225972"/>
    </source>
</evidence>
<dbReference type="Pfam" id="PF00126">
    <property type="entry name" value="HTH_1"/>
    <property type="match status" value="1"/>
</dbReference>
<evidence type="ECO:0000256" key="4">
    <source>
        <dbReference type="ARBA" id="ARBA00023163"/>
    </source>
</evidence>
<keyword evidence="7" id="KW-1185">Reference proteome</keyword>
<dbReference type="InterPro" id="IPR005119">
    <property type="entry name" value="LysR_subst-bd"/>
</dbReference>
<gene>
    <name evidence="6" type="primary">cysL_2</name>
    <name evidence="6" type="ORF">TRP8649_00492</name>
</gene>